<evidence type="ECO:0008006" key="3">
    <source>
        <dbReference type="Google" id="ProtNLM"/>
    </source>
</evidence>
<dbReference type="AlphaFoldDB" id="A0A7W8HBF4"/>
<evidence type="ECO:0000313" key="2">
    <source>
        <dbReference type="Proteomes" id="UP000543642"/>
    </source>
</evidence>
<sequence>MPQIFRMGEYWIYFWTNENKPVEPIHVHIAKGKPSENATKVWITSAGNCLLCNNNSRIPSHTLRNIMRMIEARSADIIQKWFTYFGEISYYC</sequence>
<comment type="caution">
    <text evidence="1">The sequence shown here is derived from an EMBL/GenBank/DDBJ whole genome shotgun (WGS) entry which is preliminary data.</text>
</comment>
<protein>
    <recommendedName>
        <fullName evidence="3">DUF4160 domain-containing protein</fullName>
    </recommendedName>
</protein>
<reference evidence="1 2" key="1">
    <citation type="submission" date="2020-08" db="EMBL/GenBank/DDBJ databases">
        <title>Genomic Encyclopedia of Type Strains, Phase IV (KMG-IV): sequencing the most valuable type-strain genomes for metagenomic binning, comparative biology and taxonomic classification.</title>
        <authorList>
            <person name="Goeker M."/>
        </authorList>
    </citation>
    <scope>NUCLEOTIDE SEQUENCE [LARGE SCALE GENOMIC DNA]</scope>
    <source>
        <strain evidence="1 2">DSM 106146</strain>
    </source>
</reference>
<dbReference type="Pfam" id="PF13711">
    <property type="entry name" value="DUF4160"/>
    <property type="match status" value="1"/>
</dbReference>
<dbReference type="Proteomes" id="UP000543642">
    <property type="component" value="Unassembled WGS sequence"/>
</dbReference>
<dbReference type="RefSeq" id="WP_183775055.1">
    <property type="nucleotide sequence ID" value="NZ_CAWVEG010000076.1"/>
</dbReference>
<organism evidence="1 2">
    <name type="scientific">Catenibacillus scindens</name>
    <dbReference type="NCBI Taxonomy" id="673271"/>
    <lineage>
        <taxon>Bacteria</taxon>
        <taxon>Bacillati</taxon>
        <taxon>Bacillota</taxon>
        <taxon>Clostridia</taxon>
        <taxon>Lachnospirales</taxon>
        <taxon>Lachnospiraceae</taxon>
        <taxon>Catenibacillus</taxon>
    </lineage>
</organism>
<dbReference type="EMBL" id="JACHFW010000010">
    <property type="protein sequence ID" value="MBB5265264.1"/>
    <property type="molecule type" value="Genomic_DNA"/>
</dbReference>
<accession>A0A7W8HBF4</accession>
<dbReference type="InterPro" id="IPR025427">
    <property type="entry name" value="DUF4160"/>
</dbReference>
<evidence type="ECO:0000313" key="1">
    <source>
        <dbReference type="EMBL" id="MBB5265264.1"/>
    </source>
</evidence>
<keyword evidence="2" id="KW-1185">Reference proteome</keyword>
<proteinExistence type="predicted"/>
<name>A0A7W8HBF4_9FIRM</name>
<gene>
    <name evidence="1" type="ORF">HNP82_002407</name>
</gene>